<reference evidence="2" key="2">
    <citation type="journal article" date="2021" name="PeerJ">
        <title>Extensive microbial diversity within the chicken gut microbiome revealed by metagenomics and culture.</title>
        <authorList>
            <person name="Gilroy R."/>
            <person name="Ravi A."/>
            <person name="Getino M."/>
            <person name="Pursley I."/>
            <person name="Horton D.L."/>
            <person name="Alikhan N.F."/>
            <person name="Baker D."/>
            <person name="Gharbi K."/>
            <person name="Hall N."/>
            <person name="Watson M."/>
            <person name="Adriaenssens E.M."/>
            <person name="Foster-Nyarko E."/>
            <person name="Jarju S."/>
            <person name="Secka A."/>
            <person name="Antonio M."/>
            <person name="Oren A."/>
            <person name="Chaudhuri R.R."/>
            <person name="La Ragione R."/>
            <person name="Hildebrand F."/>
            <person name="Pallen M.J."/>
        </authorList>
    </citation>
    <scope>NUCLEOTIDE SEQUENCE</scope>
    <source>
        <strain evidence="2">10532</strain>
    </source>
</reference>
<evidence type="ECO:0000313" key="2">
    <source>
        <dbReference type="EMBL" id="MBO8458396.1"/>
    </source>
</evidence>
<proteinExistence type="predicted"/>
<keyword evidence="1" id="KW-0812">Transmembrane</keyword>
<reference evidence="2" key="1">
    <citation type="submission" date="2020-10" db="EMBL/GenBank/DDBJ databases">
        <authorList>
            <person name="Gilroy R."/>
        </authorList>
    </citation>
    <scope>NUCLEOTIDE SEQUENCE</scope>
    <source>
        <strain evidence="2">10532</strain>
    </source>
</reference>
<dbReference type="Proteomes" id="UP000823638">
    <property type="component" value="Unassembled WGS sequence"/>
</dbReference>
<comment type="caution">
    <text evidence="2">The sequence shown here is derived from an EMBL/GenBank/DDBJ whole genome shotgun (WGS) entry which is preliminary data.</text>
</comment>
<keyword evidence="1" id="KW-0472">Membrane</keyword>
<dbReference type="EMBL" id="JADIMM010000108">
    <property type="protein sequence ID" value="MBO8458396.1"/>
    <property type="molecule type" value="Genomic_DNA"/>
</dbReference>
<feature type="transmembrane region" description="Helical" evidence="1">
    <location>
        <begin position="33"/>
        <end position="54"/>
    </location>
</feature>
<sequence>MVALIIGLLLVGFTVYSLLPAGLNWGLDVLTFLKGFAPVIAAFIGLVSVLIGIADLKDKREAKREEKAAAELNSKEK</sequence>
<protein>
    <recommendedName>
        <fullName evidence="4">Magnetosome protein MamI</fullName>
    </recommendedName>
</protein>
<evidence type="ECO:0000256" key="1">
    <source>
        <dbReference type="SAM" id="Phobius"/>
    </source>
</evidence>
<name>A0A9D9HRE0_9SPIR</name>
<gene>
    <name evidence="2" type="ORF">IAA81_09270</name>
</gene>
<accession>A0A9D9HRE0</accession>
<organism evidence="2 3">
    <name type="scientific">Candidatus Gallitreponema excrementavium</name>
    <dbReference type="NCBI Taxonomy" id="2840840"/>
    <lineage>
        <taxon>Bacteria</taxon>
        <taxon>Pseudomonadati</taxon>
        <taxon>Spirochaetota</taxon>
        <taxon>Spirochaetia</taxon>
        <taxon>Spirochaetales</taxon>
        <taxon>Candidatus Gallitreponema</taxon>
    </lineage>
</organism>
<keyword evidence="1" id="KW-1133">Transmembrane helix</keyword>
<dbReference type="AlphaFoldDB" id="A0A9D9HRE0"/>
<evidence type="ECO:0008006" key="4">
    <source>
        <dbReference type="Google" id="ProtNLM"/>
    </source>
</evidence>
<evidence type="ECO:0000313" key="3">
    <source>
        <dbReference type="Proteomes" id="UP000823638"/>
    </source>
</evidence>